<protein>
    <submittedName>
        <fullName evidence="6">TetR family transcriptional regulator</fullName>
    </submittedName>
</protein>
<comment type="caution">
    <text evidence="6">The sequence shown here is derived from an EMBL/GenBank/DDBJ whole genome shotgun (WGS) entry which is preliminary data.</text>
</comment>
<keyword evidence="7" id="KW-1185">Reference proteome</keyword>
<dbReference type="Gene3D" id="1.10.357.10">
    <property type="entry name" value="Tetracycline Repressor, domain 2"/>
    <property type="match status" value="1"/>
</dbReference>
<evidence type="ECO:0000256" key="1">
    <source>
        <dbReference type="ARBA" id="ARBA00023015"/>
    </source>
</evidence>
<accession>A0ABT1C7I5</accession>
<dbReference type="InterPro" id="IPR050109">
    <property type="entry name" value="HTH-type_TetR-like_transc_reg"/>
</dbReference>
<feature type="domain" description="HTH tetR-type" evidence="5">
    <location>
        <begin position="1"/>
        <end position="37"/>
    </location>
</feature>
<dbReference type="Pfam" id="PF00440">
    <property type="entry name" value="TetR_N"/>
    <property type="match status" value="1"/>
</dbReference>
<dbReference type="InterPro" id="IPR009057">
    <property type="entry name" value="Homeodomain-like_sf"/>
</dbReference>
<evidence type="ECO:0000256" key="2">
    <source>
        <dbReference type="ARBA" id="ARBA00023125"/>
    </source>
</evidence>
<comment type="caution">
    <text evidence="4">Lacks conserved residue(s) required for the propagation of feature annotation.</text>
</comment>
<dbReference type="InterPro" id="IPR001647">
    <property type="entry name" value="HTH_TetR"/>
</dbReference>
<dbReference type="Proteomes" id="UP001205906">
    <property type="component" value="Unassembled WGS sequence"/>
</dbReference>
<dbReference type="SUPFAM" id="SSF48498">
    <property type="entry name" value="Tetracyclin repressor-like, C-terminal domain"/>
    <property type="match status" value="1"/>
</dbReference>
<dbReference type="PROSITE" id="PS50977">
    <property type="entry name" value="HTH_TETR_2"/>
    <property type="match status" value="1"/>
</dbReference>
<organism evidence="6 7">
    <name type="scientific">Mesorhizobium liriopis</name>
    <dbReference type="NCBI Taxonomy" id="2953882"/>
    <lineage>
        <taxon>Bacteria</taxon>
        <taxon>Pseudomonadati</taxon>
        <taxon>Pseudomonadota</taxon>
        <taxon>Alphaproteobacteria</taxon>
        <taxon>Hyphomicrobiales</taxon>
        <taxon>Phyllobacteriaceae</taxon>
        <taxon>Mesorhizobium</taxon>
    </lineage>
</organism>
<dbReference type="PANTHER" id="PTHR30055:SF234">
    <property type="entry name" value="HTH-TYPE TRANSCRIPTIONAL REGULATOR BETI"/>
    <property type="match status" value="1"/>
</dbReference>
<evidence type="ECO:0000259" key="5">
    <source>
        <dbReference type="PROSITE" id="PS50977"/>
    </source>
</evidence>
<dbReference type="EMBL" id="JAMXQS010000006">
    <property type="protein sequence ID" value="MCO6050794.1"/>
    <property type="molecule type" value="Genomic_DNA"/>
</dbReference>
<dbReference type="SUPFAM" id="SSF46689">
    <property type="entry name" value="Homeodomain-like"/>
    <property type="match status" value="1"/>
</dbReference>
<dbReference type="InterPro" id="IPR036271">
    <property type="entry name" value="Tet_transcr_reg_TetR-rel_C_sf"/>
</dbReference>
<evidence type="ECO:0000256" key="4">
    <source>
        <dbReference type="PROSITE-ProRule" id="PRU00335"/>
    </source>
</evidence>
<dbReference type="PANTHER" id="PTHR30055">
    <property type="entry name" value="HTH-TYPE TRANSCRIPTIONAL REGULATOR RUTR"/>
    <property type="match status" value="1"/>
</dbReference>
<dbReference type="Gene3D" id="1.10.10.60">
    <property type="entry name" value="Homeodomain-like"/>
    <property type="match status" value="1"/>
</dbReference>
<gene>
    <name evidence="6" type="ORF">NGM99_13495</name>
</gene>
<evidence type="ECO:0000313" key="6">
    <source>
        <dbReference type="EMBL" id="MCO6050794.1"/>
    </source>
</evidence>
<keyword evidence="1" id="KW-0805">Transcription regulation</keyword>
<sequence>MHQICAEVGMSPGALYRYFPSKEAIIAAIAEADRKHDAEMFALIEQAPSIFEGIIACAMAHIRHTHLDGNAAMFTEIRAESMRNELVRDTCLQCMMDVENDFRVHLERAIEAGEIDPVVPLESLLGILMSIGEGIAINDLPSRNITFDEIETALRVSLGALLRPRDNAIATRT</sequence>
<proteinExistence type="predicted"/>
<evidence type="ECO:0000256" key="3">
    <source>
        <dbReference type="ARBA" id="ARBA00023163"/>
    </source>
</evidence>
<evidence type="ECO:0000313" key="7">
    <source>
        <dbReference type="Proteomes" id="UP001205906"/>
    </source>
</evidence>
<keyword evidence="3" id="KW-0804">Transcription</keyword>
<name>A0ABT1C7I5_9HYPH</name>
<dbReference type="RefSeq" id="WP_252819729.1">
    <property type="nucleotide sequence ID" value="NZ_JAMXQS010000006.1"/>
</dbReference>
<reference evidence="6 7" key="1">
    <citation type="submission" date="2022-06" db="EMBL/GenBank/DDBJ databases">
        <title>Mesorhizobium sp. strain RP14 Genome sequencing and assembly.</title>
        <authorList>
            <person name="Kim I."/>
        </authorList>
    </citation>
    <scope>NUCLEOTIDE SEQUENCE [LARGE SCALE GENOMIC DNA]</scope>
    <source>
        <strain evidence="7">RP14(2022)</strain>
    </source>
</reference>
<keyword evidence="2 4" id="KW-0238">DNA-binding</keyword>